<accession>A0A849A8X9</accession>
<protein>
    <submittedName>
        <fullName evidence="1">Pilus assembly protein CpaE</fullName>
    </submittedName>
</protein>
<name>A0A849A8X9_9ACTN</name>
<evidence type="ECO:0000313" key="2">
    <source>
        <dbReference type="Proteomes" id="UP000562984"/>
    </source>
</evidence>
<dbReference type="AlphaFoldDB" id="A0A849A8X9"/>
<gene>
    <name evidence="1" type="ORF">HKD39_07500</name>
</gene>
<dbReference type="RefSeq" id="WP_171199229.1">
    <property type="nucleotide sequence ID" value="NZ_JABEND010000003.1"/>
</dbReference>
<sequence>MISVQLARRLLSAGLIWEPRPGDRFVVPDRDMDDDVFVVSNMTVDVHDFPDGRVIGFNGTTEWALDSLDLTEVLWLPSETRLREELGERFVALQRTDDGWLVRIVNNGETVEFADADTESAYARALLSVLDFG</sequence>
<dbReference type="Proteomes" id="UP000562984">
    <property type="component" value="Unassembled WGS sequence"/>
</dbReference>
<evidence type="ECO:0000313" key="1">
    <source>
        <dbReference type="EMBL" id="NNG35558.1"/>
    </source>
</evidence>
<dbReference type="EMBL" id="JABEND010000003">
    <property type="protein sequence ID" value="NNG35558.1"/>
    <property type="molecule type" value="Genomic_DNA"/>
</dbReference>
<organism evidence="1 2">
    <name type="scientific">Nakamurella aerolata</name>
    <dbReference type="NCBI Taxonomy" id="1656892"/>
    <lineage>
        <taxon>Bacteria</taxon>
        <taxon>Bacillati</taxon>
        <taxon>Actinomycetota</taxon>
        <taxon>Actinomycetes</taxon>
        <taxon>Nakamurellales</taxon>
        <taxon>Nakamurellaceae</taxon>
        <taxon>Nakamurella</taxon>
    </lineage>
</organism>
<proteinExistence type="predicted"/>
<keyword evidence="2" id="KW-1185">Reference proteome</keyword>
<comment type="caution">
    <text evidence="1">The sequence shown here is derived from an EMBL/GenBank/DDBJ whole genome shotgun (WGS) entry which is preliminary data.</text>
</comment>
<reference evidence="1 2" key="1">
    <citation type="submission" date="2020-05" db="EMBL/GenBank/DDBJ databases">
        <title>Nakamurella sp. DB0629 isolated from air conditioner.</title>
        <authorList>
            <person name="Kim D.H."/>
            <person name="Kim D.-U."/>
        </authorList>
    </citation>
    <scope>NUCLEOTIDE SEQUENCE [LARGE SCALE GENOMIC DNA]</scope>
    <source>
        <strain evidence="1 2">DB0629</strain>
    </source>
</reference>